<dbReference type="PRINTS" id="PR00080">
    <property type="entry name" value="SDRFAMILY"/>
</dbReference>
<dbReference type="SUPFAM" id="SSF51735">
    <property type="entry name" value="NAD(P)-binding Rossmann-fold domains"/>
    <property type="match status" value="1"/>
</dbReference>
<dbReference type="GO" id="GO:0016491">
    <property type="term" value="F:oxidoreductase activity"/>
    <property type="evidence" value="ECO:0007669"/>
    <property type="project" value="UniProtKB-KW"/>
</dbReference>
<evidence type="ECO:0000256" key="2">
    <source>
        <dbReference type="SAM" id="SignalP"/>
    </source>
</evidence>
<feature type="chain" id="PRO_5030160238" description="Tropinone reductase" evidence="2">
    <location>
        <begin position="31"/>
        <end position="305"/>
    </location>
</feature>
<protein>
    <recommendedName>
        <fullName evidence="4">Tropinone reductase</fullName>
    </recommendedName>
</protein>
<dbReference type="AlphaFoldDB" id="A0A6U3WSM2"/>
<dbReference type="InterPro" id="IPR002347">
    <property type="entry name" value="SDR_fam"/>
</dbReference>
<dbReference type="InterPro" id="IPR036291">
    <property type="entry name" value="NAD(P)-bd_dom_sf"/>
</dbReference>
<organism evidence="3">
    <name type="scientific">Ditylum brightwellii</name>
    <dbReference type="NCBI Taxonomy" id="49249"/>
    <lineage>
        <taxon>Eukaryota</taxon>
        <taxon>Sar</taxon>
        <taxon>Stramenopiles</taxon>
        <taxon>Ochrophyta</taxon>
        <taxon>Bacillariophyta</taxon>
        <taxon>Mediophyceae</taxon>
        <taxon>Lithodesmiophycidae</taxon>
        <taxon>Lithodesmiales</taxon>
        <taxon>Lithodesmiaceae</taxon>
        <taxon>Ditylum</taxon>
    </lineage>
</organism>
<sequence length="305" mass="33119">MMAQRHPTMTNPLNFITFLLFSLSAAAVYSSPLSSPGWTLPSDTTALVTGGTKGIGRAIVEELASTHGCRVLTCSRSEDDLSACLAEWREKGMDVDGVVADVSTPEGREAIVSKIDEVGGKLDILVNNVGTNIRKPTIEYAPEDLNFILQTNFVSMFELTKMCHPYLRQSYQDRKMTSSVVNIGSVAGVTCMKSGSPYAITKAAMNQLTGNLACEWGLHGIRINCVAPWYINTPLAKQVLKDEEYKKSVLERTPVGRVGEPEEVAGIVAFLCLPIAGYITGQVISVDGGFTRQGFYDSFYESPTP</sequence>
<dbReference type="PANTHER" id="PTHR42898">
    <property type="entry name" value="TROPINONE REDUCTASE"/>
    <property type="match status" value="1"/>
</dbReference>
<evidence type="ECO:0000313" key="3">
    <source>
        <dbReference type="EMBL" id="CAD9314931.1"/>
    </source>
</evidence>
<evidence type="ECO:0008006" key="4">
    <source>
        <dbReference type="Google" id="ProtNLM"/>
    </source>
</evidence>
<accession>A0A6U3WSM2</accession>
<dbReference type="InterPro" id="IPR045000">
    <property type="entry name" value="TR"/>
</dbReference>
<dbReference type="InterPro" id="IPR020904">
    <property type="entry name" value="Sc_DH/Rdtase_CS"/>
</dbReference>
<dbReference type="PANTHER" id="PTHR42898:SF6">
    <property type="entry name" value="NADP-DEPENDENT MANNITOL DEHYDROGENASE"/>
    <property type="match status" value="1"/>
</dbReference>
<dbReference type="PRINTS" id="PR00081">
    <property type="entry name" value="GDHRDH"/>
</dbReference>
<dbReference type="EMBL" id="HBGN01001997">
    <property type="protein sequence ID" value="CAD9314931.1"/>
    <property type="molecule type" value="Transcribed_RNA"/>
</dbReference>
<dbReference type="Pfam" id="PF13561">
    <property type="entry name" value="adh_short_C2"/>
    <property type="match status" value="1"/>
</dbReference>
<dbReference type="PROSITE" id="PS00061">
    <property type="entry name" value="ADH_SHORT"/>
    <property type="match status" value="1"/>
</dbReference>
<keyword evidence="1" id="KW-0560">Oxidoreductase</keyword>
<reference evidence="3" key="1">
    <citation type="submission" date="2021-01" db="EMBL/GenBank/DDBJ databases">
        <authorList>
            <person name="Corre E."/>
            <person name="Pelletier E."/>
            <person name="Niang G."/>
            <person name="Scheremetjew M."/>
            <person name="Finn R."/>
            <person name="Kale V."/>
            <person name="Holt S."/>
            <person name="Cochrane G."/>
            <person name="Meng A."/>
            <person name="Brown T."/>
            <person name="Cohen L."/>
        </authorList>
    </citation>
    <scope>NUCLEOTIDE SEQUENCE</scope>
    <source>
        <strain evidence="3">Pop2</strain>
    </source>
</reference>
<keyword evidence="2" id="KW-0732">Signal</keyword>
<feature type="signal peptide" evidence="2">
    <location>
        <begin position="1"/>
        <end position="30"/>
    </location>
</feature>
<gene>
    <name evidence="3" type="ORF">DBRI1063_LOCUS1337</name>
</gene>
<dbReference type="FunFam" id="3.40.50.720:FF:000084">
    <property type="entry name" value="Short-chain dehydrogenase reductase"/>
    <property type="match status" value="1"/>
</dbReference>
<dbReference type="Gene3D" id="3.40.50.720">
    <property type="entry name" value="NAD(P)-binding Rossmann-like Domain"/>
    <property type="match status" value="1"/>
</dbReference>
<evidence type="ECO:0000256" key="1">
    <source>
        <dbReference type="ARBA" id="ARBA00023002"/>
    </source>
</evidence>
<name>A0A6U3WSM2_9STRA</name>
<proteinExistence type="predicted"/>